<evidence type="ECO:0000313" key="7">
    <source>
        <dbReference type="EMBL" id="VVJ94093.1"/>
    </source>
</evidence>
<dbReference type="Pfam" id="PF00877">
    <property type="entry name" value="NLPC_P60"/>
    <property type="match status" value="1"/>
</dbReference>
<keyword evidence="2" id="KW-0645">Protease</keyword>
<comment type="caution">
    <text evidence="6">The sequence shown here is derived from an EMBL/GenBank/DDBJ whole genome shotgun (WGS) entry which is preliminary data.</text>
</comment>
<gene>
    <name evidence="7" type="ORF">SAMEA3538468_03226</name>
    <name evidence="6" type="ORF">SAMEA3538780_03033</name>
</gene>
<comment type="similarity">
    <text evidence="1">Belongs to the peptidase C40 family.</text>
</comment>
<dbReference type="NCBIfam" id="NF008552">
    <property type="entry name" value="PRK11479.1"/>
    <property type="match status" value="1"/>
</dbReference>
<reference evidence="6 8" key="1">
    <citation type="submission" date="2018-08" db="EMBL/GenBank/DDBJ databases">
        <authorList>
            <consortium name="Pathogen Informatics"/>
        </authorList>
    </citation>
    <scope>NUCLEOTIDE SEQUENCE [LARGE SCALE GENOMIC DNA]</scope>
    <source>
        <strain evidence="7 9">EuSCAPE_IL010</strain>
        <strain evidence="6 8">EuSCAPE_IT371</strain>
    </source>
</reference>
<dbReference type="GO" id="GO:0008234">
    <property type="term" value="F:cysteine-type peptidase activity"/>
    <property type="evidence" value="ECO:0007669"/>
    <property type="project" value="UniProtKB-KW"/>
</dbReference>
<dbReference type="Proteomes" id="UP000257712">
    <property type="component" value="Unassembled WGS sequence"/>
</dbReference>
<organism evidence="6 8">
    <name type="scientific">Klebsiella quasivariicola</name>
    <dbReference type="NCBI Taxonomy" id="2026240"/>
    <lineage>
        <taxon>Bacteria</taxon>
        <taxon>Pseudomonadati</taxon>
        <taxon>Pseudomonadota</taxon>
        <taxon>Gammaproteobacteria</taxon>
        <taxon>Enterobacterales</taxon>
        <taxon>Enterobacteriaceae</taxon>
        <taxon>Klebsiella/Raoultella group</taxon>
        <taxon>Klebsiella</taxon>
        <taxon>Klebsiella pneumoniae complex</taxon>
    </lineage>
</organism>
<dbReference type="AlphaFoldDB" id="A0A223UFY1"/>
<evidence type="ECO:0000313" key="9">
    <source>
        <dbReference type="Proteomes" id="UP000259400"/>
    </source>
</evidence>
<dbReference type="InterPro" id="IPR000064">
    <property type="entry name" value="NLP_P60_dom"/>
</dbReference>
<dbReference type="GO" id="GO:0006508">
    <property type="term" value="P:proteolysis"/>
    <property type="evidence" value="ECO:0007669"/>
    <property type="project" value="UniProtKB-KW"/>
</dbReference>
<evidence type="ECO:0000259" key="5">
    <source>
        <dbReference type="Pfam" id="PF00877"/>
    </source>
</evidence>
<dbReference type="Proteomes" id="UP000259400">
    <property type="component" value="Unassembled WGS sequence"/>
</dbReference>
<keyword evidence="6" id="KW-0449">Lipoprotein</keyword>
<dbReference type="SUPFAM" id="SSF54001">
    <property type="entry name" value="Cysteine proteinases"/>
    <property type="match status" value="1"/>
</dbReference>
<dbReference type="Gene3D" id="3.90.1720.10">
    <property type="entry name" value="endopeptidase domain like (from Nostoc punctiforme)"/>
    <property type="match status" value="1"/>
</dbReference>
<keyword evidence="9" id="KW-1185">Reference proteome</keyword>
<evidence type="ECO:0000256" key="4">
    <source>
        <dbReference type="ARBA" id="ARBA00022807"/>
    </source>
</evidence>
<dbReference type="InterPro" id="IPR038765">
    <property type="entry name" value="Papain-like_cys_pep_sf"/>
</dbReference>
<evidence type="ECO:0000256" key="3">
    <source>
        <dbReference type="ARBA" id="ARBA00022801"/>
    </source>
</evidence>
<protein>
    <submittedName>
        <fullName evidence="6">Lipoprotein yaeF</fullName>
    </submittedName>
    <submittedName>
        <fullName evidence="7">Orthopoxvirus protein of uncharacterized function (DUF830)</fullName>
    </submittedName>
</protein>
<dbReference type="GeneID" id="69756986"/>
<evidence type="ECO:0000313" key="6">
    <source>
        <dbReference type="EMBL" id="SXD96588.1"/>
    </source>
</evidence>
<keyword evidence="3" id="KW-0378">Hydrolase</keyword>
<dbReference type="EMBL" id="UJYZ02000014">
    <property type="protein sequence ID" value="VVJ94093.1"/>
    <property type="molecule type" value="Genomic_DNA"/>
</dbReference>
<feature type="domain" description="NlpC/P60" evidence="5">
    <location>
        <begin position="45"/>
        <end position="120"/>
    </location>
</feature>
<sequence>MASQILRGGLLTSALLLLTACTVDVGRSASSASATDGRSPPWAITLQRQSSIAGSELHEINESDLRSGDLLFSSSLGVTSLGIRAFSASSVSHVALYLGDGQIAEATGAGVQIISVQQALAHSDKLFALRVPDLTPDQVMAMKNFAWQVKDSGYNYRGIMQFIPYMVTKPLCSLNPFSRDFRQQCVSGLAKAQLGDAASADKKAWFCSEFVSEAFVRAGHPLTLAQAAWISPSDLLHMREGDVATFKPETQLQYVGHLKLGVYLQAGRLVGLNRATAGMN</sequence>
<name>A0A223UFY1_9ENTR</name>
<dbReference type="EMBL" id="UJZG01000008">
    <property type="protein sequence ID" value="SXD96588.1"/>
    <property type="molecule type" value="Genomic_DNA"/>
</dbReference>
<evidence type="ECO:0000313" key="8">
    <source>
        <dbReference type="Proteomes" id="UP000257712"/>
    </source>
</evidence>
<accession>A0A6C2VHS9</accession>
<evidence type="ECO:0000256" key="1">
    <source>
        <dbReference type="ARBA" id="ARBA00007074"/>
    </source>
</evidence>
<evidence type="ECO:0000256" key="2">
    <source>
        <dbReference type="ARBA" id="ARBA00022670"/>
    </source>
</evidence>
<accession>A0A223UFY1</accession>
<dbReference type="RefSeq" id="WP_080897893.1">
    <property type="nucleotide sequence ID" value="NZ_CAAHGB010000003.1"/>
</dbReference>
<keyword evidence="4" id="KW-0788">Thiol protease</keyword>
<dbReference type="KEGG" id="kqv:B8P98_22570"/>
<proteinExistence type="inferred from homology"/>
<dbReference type="PROSITE" id="PS51257">
    <property type="entry name" value="PROKAR_LIPOPROTEIN"/>
    <property type="match status" value="1"/>
</dbReference>